<name>A0A9I9E590_CUCME</name>
<accession>A0A9I9E590</accession>
<dbReference type="Gramene" id="MELO3C028957.2.1">
    <property type="protein sequence ID" value="MELO3C028957.2.1"/>
    <property type="gene ID" value="MELO3C028957.2"/>
</dbReference>
<feature type="region of interest" description="Disordered" evidence="1">
    <location>
        <begin position="26"/>
        <end position="60"/>
    </location>
</feature>
<feature type="compositionally biased region" description="Polar residues" evidence="1">
    <location>
        <begin position="26"/>
        <end position="57"/>
    </location>
</feature>
<reference evidence="2" key="1">
    <citation type="submission" date="2023-03" db="UniProtKB">
        <authorList>
            <consortium name="EnsemblPlants"/>
        </authorList>
    </citation>
    <scope>IDENTIFICATION</scope>
</reference>
<sequence>MDYGDYSITDLEIYNYILMGYTMETSTGQHSETSPNPSPSLAPSTNNGMKTVSSSIPPLSDKKRARVIKKTTSTVGITSQSWKRIVIGAHAIIVIKSIVVILPHVEQAHYEST</sequence>
<dbReference type="EnsemblPlants" id="MELO3C028957.2.1">
    <property type="protein sequence ID" value="MELO3C028957.2.1"/>
    <property type="gene ID" value="MELO3C028957.2"/>
</dbReference>
<proteinExistence type="predicted"/>
<protein>
    <submittedName>
        <fullName evidence="2">Uncharacterized protein</fullName>
    </submittedName>
</protein>
<evidence type="ECO:0000256" key="1">
    <source>
        <dbReference type="SAM" id="MobiDB-lite"/>
    </source>
</evidence>
<organism evidence="2">
    <name type="scientific">Cucumis melo</name>
    <name type="common">Muskmelon</name>
    <dbReference type="NCBI Taxonomy" id="3656"/>
    <lineage>
        <taxon>Eukaryota</taxon>
        <taxon>Viridiplantae</taxon>
        <taxon>Streptophyta</taxon>
        <taxon>Embryophyta</taxon>
        <taxon>Tracheophyta</taxon>
        <taxon>Spermatophyta</taxon>
        <taxon>Magnoliopsida</taxon>
        <taxon>eudicotyledons</taxon>
        <taxon>Gunneridae</taxon>
        <taxon>Pentapetalae</taxon>
        <taxon>rosids</taxon>
        <taxon>fabids</taxon>
        <taxon>Cucurbitales</taxon>
        <taxon>Cucurbitaceae</taxon>
        <taxon>Benincaseae</taxon>
        <taxon>Cucumis</taxon>
    </lineage>
</organism>
<evidence type="ECO:0000313" key="2">
    <source>
        <dbReference type="EnsemblPlants" id="MELO3C028957.2.1"/>
    </source>
</evidence>
<dbReference type="AlphaFoldDB" id="A0A9I9E590"/>